<evidence type="ECO:0000313" key="3">
    <source>
        <dbReference type="Proteomes" id="UP001172102"/>
    </source>
</evidence>
<accession>A0AA40E8G8</accession>
<feature type="signal peptide" evidence="1">
    <location>
        <begin position="1"/>
        <end position="20"/>
    </location>
</feature>
<gene>
    <name evidence="2" type="ORF">B0H67DRAFT_50806</name>
</gene>
<evidence type="ECO:0000313" key="2">
    <source>
        <dbReference type="EMBL" id="KAK0730805.1"/>
    </source>
</evidence>
<organism evidence="2 3">
    <name type="scientific">Lasiosphaeris hirsuta</name>
    <dbReference type="NCBI Taxonomy" id="260670"/>
    <lineage>
        <taxon>Eukaryota</taxon>
        <taxon>Fungi</taxon>
        <taxon>Dikarya</taxon>
        <taxon>Ascomycota</taxon>
        <taxon>Pezizomycotina</taxon>
        <taxon>Sordariomycetes</taxon>
        <taxon>Sordariomycetidae</taxon>
        <taxon>Sordariales</taxon>
        <taxon>Lasiosphaeriaceae</taxon>
        <taxon>Lasiosphaeris</taxon>
    </lineage>
</organism>
<dbReference type="EMBL" id="JAUKUA010000001">
    <property type="protein sequence ID" value="KAK0730805.1"/>
    <property type="molecule type" value="Genomic_DNA"/>
</dbReference>
<keyword evidence="1" id="KW-0732">Signal</keyword>
<evidence type="ECO:0000256" key="1">
    <source>
        <dbReference type="SAM" id="SignalP"/>
    </source>
</evidence>
<dbReference type="Proteomes" id="UP001172102">
    <property type="component" value="Unassembled WGS sequence"/>
</dbReference>
<keyword evidence="3" id="KW-1185">Reference proteome</keyword>
<name>A0AA40E8G8_9PEZI</name>
<proteinExistence type="predicted"/>
<reference evidence="2" key="1">
    <citation type="submission" date="2023-06" db="EMBL/GenBank/DDBJ databases">
        <title>Genome-scale phylogeny and comparative genomics of the fungal order Sordariales.</title>
        <authorList>
            <consortium name="Lawrence Berkeley National Laboratory"/>
            <person name="Hensen N."/>
            <person name="Bonometti L."/>
            <person name="Westerberg I."/>
            <person name="Brannstrom I.O."/>
            <person name="Guillou S."/>
            <person name="Cros-Aarteil S."/>
            <person name="Calhoun S."/>
            <person name="Haridas S."/>
            <person name="Kuo A."/>
            <person name="Mondo S."/>
            <person name="Pangilinan J."/>
            <person name="Riley R."/>
            <person name="Labutti K."/>
            <person name="Andreopoulos B."/>
            <person name="Lipzen A."/>
            <person name="Chen C."/>
            <person name="Yanf M."/>
            <person name="Daum C."/>
            <person name="Ng V."/>
            <person name="Clum A."/>
            <person name="Steindorff A."/>
            <person name="Ohm R."/>
            <person name="Martin F."/>
            <person name="Silar P."/>
            <person name="Natvig D."/>
            <person name="Lalanne C."/>
            <person name="Gautier V."/>
            <person name="Ament-Velasquez S.L."/>
            <person name="Kruys A."/>
            <person name="Hutchinson M.I."/>
            <person name="Powell A.J."/>
            <person name="Barry K."/>
            <person name="Miller A.N."/>
            <person name="Grigoriev I.V."/>
            <person name="Debuchy R."/>
            <person name="Gladieux P."/>
            <person name="Thoren M.H."/>
            <person name="Johannesson H."/>
        </authorList>
    </citation>
    <scope>NUCLEOTIDE SEQUENCE</scope>
    <source>
        <strain evidence="2">SMH4607-1</strain>
    </source>
</reference>
<comment type="caution">
    <text evidence="2">The sequence shown here is derived from an EMBL/GenBank/DDBJ whole genome shotgun (WGS) entry which is preliminary data.</text>
</comment>
<evidence type="ECO:0008006" key="4">
    <source>
        <dbReference type="Google" id="ProtNLM"/>
    </source>
</evidence>
<protein>
    <recommendedName>
        <fullName evidence="4">Secreted protein</fullName>
    </recommendedName>
</protein>
<sequence>MHHMTLWFARFASLTTRCGSKCVSLSQKVAEHGKMVNLPFPSLKENAAAFRKYPASSSCCIEKHKKTRVVTCQCQCVWELNPYLGRRKKKKPRPPLFAMSRETPPTSCTRLPNLAARLCSVVVETPSNLPCAKKEGEKEQV</sequence>
<dbReference type="AlphaFoldDB" id="A0AA40E8G8"/>
<feature type="chain" id="PRO_5041421927" description="Secreted protein" evidence="1">
    <location>
        <begin position="21"/>
        <end position="141"/>
    </location>
</feature>